<evidence type="ECO:0000313" key="2">
    <source>
        <dbReference type="Proteomes" id="UP000681967"/>
    </source>
</evidence>
<evidence type="ECO:0000313" key="1">
    <source>
        <dbReference type="EMBL" id="CAF4273908.1"/>
    </source>
</evidence>
<gene>
    <name evidence="1" type="ORF">BYL167_LOCUS26424</name>
</gene>
<reference evidence="1" key="1">
    <citation type="submission" date="2021-02" db="EMBL/GenBank/DDBJ databases">
        <authorList>
            <person name="Nowell W R."/>
        </authorList>
    </citation>
    <scope>NUCLEOTIDE SEQUENCE</scope>
</reference>
<proteinExistence type="predicted"/>
<accession>A0A8S2T8J7</accession>
<organism evidence="1 2">
    <name type="scientific">Rotaria magnacalcarata</name>
    <dbReference type="NCBI Taxonomy" id="392030"/>
    <lineage>
        <taxon>Eukaryota</taxon>
        <taxon>Metazoa</taxon>
        <taxon>Spiralia</taxon>
        <taxon>Gnathifera</taxon>
        <taxon>Rotifera</taxon>
        <taxon>Eurotatoria</taxon>
        <taxon>Bdelloidea</taxon>
        <taxon>Philodinida</taxon>
        <taxon>Philodinidae</taxon>
        <taxon>Rotaria</taxon>
    </lineage>
</organism>
<sequence>KDFVTSFAFAVYFIEEDGLLGIGGVEDIRVNGREV</sequence>
<name>A0A8S2T8J7_9BILA</name>
<feature type="non-terminal residue" evidence="1">
    <location>
        <position position="1"/>
    </location>
</feature>
<dbReference type="EMBL" id="CAJOBH010030365">
    <property type="protein sequence ID" value="CAF4273908.1"/>
    <property type="molecule type" value="Genomic_DNA"/>
</dbReference>
<protein>
    <submittedName>
        <fullName evidence="1">Uncharacterized protein</fullName>
    </submittedName>
</protein>
<dbReference type="Proteomes" id="UP000681967">
    <property type="component" value="Unassembled WGS sequence"/>
</dbReference>
<comment type="caution">
    <text evidence="1">The sequence shown here is derived from an EMBL/GenBank/DDBJ whole genome shotgun (WGS) entry which is preliminary data.</text>
</comment>
<dbReference type="AlphaFoldDB" id="A0A8S2T8J7"/>